<dbReference type="InterPro" id="IPR005249">
    <property type="entry name" value="YqeK"/>
</dbReference>
<dbReference type="PANTHER" id="PTHR35795:SF1">
    <property type="entry name" value="BIS(5'-NUCLEOSYL)-TETRAPHOSPHATASE, SYMMETRICAL"/>
    <property type="match status" value="1"/>
</dbReference>
<evidence type="ECO:0000256" key="6">
    <source>
        <dbReference type="ARBA" id="ARBA00049417"/>
    </source>
</evidence>
<proteinExistence type="predicted"/>
<dbReference type="RefSeq" id="WP_295187951.1">
    <property type="nucleotide sequence ID" value="NZ_JAWJZA010000003.1"/>
</dbReference>
<evidence type="ECO:0000259" key="7">
    <source>
        <dbReference type="PROSITE" id="PS51831"/>
    </source>
</evidence>
<dbReference type="CDD" id="cd00077">
    <property type="entry name" value="HDc"/>
    <property type="match status" value="1"/>
</dbReference>
<evidence type="ECO:0000256" key="2">
    <source>
        <dbReference type="ARBA" id="ARBA00022723"/>
    </source>
</evidence>
<protein>
    <recommendedName>
        <fullName evidence="1">bis(5'-nucleosyl)-tetraphosphatase (symmetrical)</fullName>
        <ecNumber evidence="1">3.6.1.41</ecNumber>
    </recommendedName>
</protein>
<reference evidence="8 9" key="1">
    <citation type="submission" date="2023-10" db="EMBL/GenBank/DDBJ databases">
        <title>Veillonella sp. nov., isolated from a pig farm feces dump.</title>
        <authorList>
            <person name="Chang Y.-H."/>
        </authorList>
    </citation>
    <scope>NUCLEOTIDE SEQUENCE [LARGE SCALE GENOMIC DNA]</scope>
    <source>
        <strain evidence="8 9">YH-vei2233</strain>
    </source>
</reference>
<evidence type="ECO:0000313" key="8">
    <source>
        <dbReference type="EMBL" id="MDV5088418.1"/>
    </source>
</evidence>
<evidence type="ECO:0000256" key="5">
    <source>
        <dbReference type="ARBA" id="ARBA00023004"/>
    </source>
</evidence>
<dbReference type="Gene3D" id="1.10.3210.10">
    <property type="entry name" value="Hypothetical protein af1432"/>
    <property type="match status" value="1"/>
</dbReference>
<comment type="catalytic activity">
    <reaction evidence="6">
        <text>P(1),P(4)-bis(5'-adenosyl) tetraphosphate + H2O = 2 ADP + 2 H(+)</text>
        <dbReference type="Rhea" id="RHEA:24252"/>
        <dbReference type="ChEBI" id="CHEBI:15377"/>
        <dbReference type="ChEBI" id="CHEBI:15378"/>
        <dbReference type="ChEBI" id="CHEBI:58141"/>
        <dbReference type="ChEBI" id="CHEBI:456216"/>
        <dbReference type="EC" id="3.6.1.41"/>
    </reaction>
</comment>
<dbReference type="SUPFAM" id="SSF109604">
    <property type="entry name" value="HD-domain/PDEase-like"/>
    <property type="match status" value="1"/>
</dbReference>
<comment type="caution">
    <text evidence="8">The sequence shown here is derived from an EMBL/GenBank/DDBJ whole genome shotgun (WGS) entry which is preliminary data.</text>
</comment>
<keyword evidence="3" id="KW-0547">Nucleotide-binding</keyword>
<evidence type="ECO:0000313" key="9">
    <source>
        <dbReference type="Proteomes" id="UP001272515"/>
    </source>
</evidence>
<keyword evidence="5" id="KW-0408">Iron</keyword>
<dbReference type="Pfam" id="PF01966">
    <property type="entry name" value="HD"/>
    <property type="match status" value="1"/>
</dbReference>
<gene>
    <name evidence="8" type="primary">yqeK</name>
    <name evidence="8" type="ORF">RVY80_06090</name>
</gene>
<accession>A0ABU3Z937</accession>
<name>A0ABU3Z937_9FIRM</name>
<dbReference type="EC" id="3.6.1.41" evidence="1"/>
<dbReference type="InterPro" id="IPR051094">
    <property type="entry name" value="Diverse_Catalytic_Enzymes"/>
</dbReference>
<sequence>MTIEEMKAQLSQHLSKKRFIHTLGVVDAAVELAEQYGADIEKAKLAALLHDSAKEYKLKDMQAVVESKGLAVDSMMRNSGALLHGLAGMIVAEQDYGVIDPEVLEAIRVHTTGKPHMSKLDKIVFLADYIEVNRDFPGVEALRDLAKENLNQAVLLGYDNTIQFLLDSKATIYTLTIEGRNALIEEIQANSREK</sequence>
<evidence type="ECO:0000256" key="4">
    <source>
        <dbReference type="ARBA" id="ARBA00022801"/>
    </source>
</evidence>
<dbReference type="PROSITE" id="PS51831">
    <property type="entry name" value="HD"/>
    <property type="match status" value="1"/>
</dbReference>
<organism evidence="8 9">
    <name type="scientific">Veillonella absiana</name>
    <dbReference type="NCBI Taxonomy" id="3079305"/>
    <lineage>
        <taxon>Bacteria</taxon>
        <taxon>Bacillati</taxon>
        <taxon>Bacillota</taxon>
        <taxon>Negativicutes</taxon>
        <taxon>Veillonellales</taxon>
        <taxon>Veillonellaceae</taxon>
        <taxon>Veillonella</taxon>
    </lineage>
</organism>
<dbReference type="InterPro" id="IPR006674">
    <property type="entry name" value="HD_domain"/>
</dbReference>
<dbReference type="NCBIfam" id="TIGR00488">
    <property type="entry name" value="bis(5'-nucleosyl)-tetraphosphatase (symmetrical) YqeK"/>
    <property type="match status" value="1"/>
</dbReference>
<evidence type="ECO:0000256" key="1">
    <source>
        <dbReference type="ARBA" id="ARBA00012506"/>
    </source>
</evidence>
<keyword evidence="2" id="KW-0479">Metal-binding</keyword>
<dbReference type="InterPro" id="IPR003607">
    <property type="entry name" value="HD/PDEase_dom"/>
</dbReference>
<dbReference type="PANTHER" id="PTHR35795">
    <property type="entry name" value="SLR1885 PROTEIN"/>
    <property type="match status" value="1"/>
</dbReference>
<feature type="domain" description="HD" evidence="7">
    <location>
        <begin position="18"/>
        <end position="133"/>
    </location>
</feature>
<dbReference type="GO" id="GO:0008803">
    <property type="term" value="F:bis(5'-nucleosyl)-tetraphosphatase (symmetrical) activity"/>
    <property type="evidence" value="ECO:0007669"/>
    <property type="project" value="UniProtKB-EC"/>
</dbReference>
<dbReference type="SMART" id="SM00471">
    <property type="entry name" value="HDc"/>
    <property type="match status" value="1"/>
</dbReference>
<keyword evidence="4 8" id="KW-0378">Hydrolase</keyword>
<dbReference type="EMBL" id="JAWJZB010000006">
    <property type="protein sequence ID" value="MDV5088418.1"/>
    <property type="molecule type" value="Genomic_DNA"/>
</dbReference>
<evidence type="ECO:0000256" key="3">
    <source>
        <dbReference type="ARBA" id="ARBA00022741"/>
    </source>
</evidence>
<keyword evidence="9" id="KW-1185">Reference proteome</keyword>
<dbReference type="Proteomes" id="UP001272515">
    <property type="component" value="Unassembled WGS sequence"/>
</dbReference>